<accession>A0A7R7IBH9</accession>
<keyword evidence="4 5" id="KW-0472">Membrane</keyword>
<evidence type="ECO:0000256" key="2">
    <source>
        <dbReference type="ARBA" id="ARBA00022692"/>
    </source>
</evidence>
<evidence type="ECO:0000256" key="4">
    <source>
        <dbReference type="ARBA" id="ARBA00023136"/>
    </source>
</evidence>
<evidence type="ECO:0000256" key="1">
    <source>
        <dbReference type="ARBA" id="ARBA00004141"/>
    </source>
</evidence>
<protein>
    <recommendedName>
        <fullName evidence="6">Yip1 domain-containing protein</fullName>
    </recommendedName>
</protein>
<keyword evidence="3 5" id="KW-1133">Transmembrane helix</keyword>
<dbReference type="Pfam" id="PF04893">
    <property type="entry name" value="Yip1"/>
    <property type="match status" value="1"/>
</dbReference>
<keyword evidence="8" id="KW-1185">Reference proteome</keyword>
<sequence length="206" mass="23609">MSKEKLLYPFYILTHPMDGFYEVRHREKGSVPLSLLILLLFSISFSINKRYAGFVVNDINPLSVNSFQDFKGIFALFFLFCVANWSITCLVEGEGRLKDIVTVVGYATLPLVLAYIPATLFSQIIAENEEAFYYLVLGIAIAWFLLLIFIGIMTVHNFTFGKMIGTLICTFIAMLIIIFIILLIMTLIQQVYTFFESIYTELLFRV</sequence>
<feature type="transmembrane region" description="Helical" evidence="5">
    <location>
        <begin position="131"/>
        <end position="152"/>
    </location>
</feature>
<comment type="subcellular location">
    <subcellularLocation>
        <location evidence="1">Membrane</location>
        <topology evidence="1">Multi-pass membrane protein</topology>
    </subcellularLocation>
</comment>
<evidence type="ECO:0000256" key="3">
    <source>
        <dbReference type="ARBA" id="ARBA00022989"/>
    </source>
</evidence>
<gene>
    <name evidence="7" type="ORF">bsdtb5_09270</name>
</gene>
<reference evidence="7 8" key="1">
    <citation type="submission" date="2020-11" db="EMBL/GenBank/DDBJ databases">
        <title>Draft genome sequencing of a Lachnospiraceae strain isolated from anoxic soil subjected to BSD treatment.</title>
        <authorList>
            <person name="Uek A."/>
            <person name="Tonouchi A."/>
        </authorList>
    </citation>
    <scope>NUCLEOTIDE SEQUENCE [LARGE SCALE GENOMIC DNA]</scope>
    <source>
        <strain evidence="7 8">TB5</strain>
    </source>
</reference>
<keyword evidence="2 5" id="KW-0812">Transmembrane</keyword>
<proteinExistence type="predicted"/>
<dbReference type="RefSeq" id="WP_271714901.1">
    <property type="nucleotide sequence ID" value="NZ_AP024169.1"/>
</dbReference>
<organism evidence="7 8">
    <name type="scientific">Anaeromicropila herbilytica</name>
    <dbReference type="NCBI Taxonomy" id="2785025"/>
    <lineage>
        <taxon>Bacteria</taxon>
        <taxon>Bacillati</taxon>
        <taxon>Bacillota</taxon>
        <taxon>Clostridia</taxon>
        <taxon>Lachnospirales</taxon>
        <taxon>Lachnospiraceae</taxon>
        <taxon>Anaeromicropila</taxon>
    </lineage>
</organism>
<evidence type="ECO:0000256" key="5">
    <source>
        <dbReference type="SAM" id="Phobius"/>
    </source>
</evidence>
<dbReference type="InterPro" id="IPR006977">
    <property type="entry name" value="Yip1_dom"/>
</dbReference>
<dbReference type="EMBL" id="AP024169">
    <property type="protein sequence ID" value="BCN29632.1"/>
    <property type="molecule type" value="Genomic_DNA"/>
</dbReference>
<evidence type="ECO:0000313" key="7">
    <source>
        <dbReference type="EMBL" id="BCN29632.1"/>
    </source>
</evidence>
<dbReference type="GO" id="GO:0016020">
    <property type="term" value="C:membrane"/>
    <property type="evidence" value="ECO:0007669"/>
    <property type="project" value="UniProtKB-SubCell"/>
</dbReference>
<evidence type="ECO:0000259" key="6">
    <source>
        <dbReference type="Pfam" id="PF04893"/>
    </source>
</evidence>
<dbReference type="Proteomes" id="UP000595897">
    <property type="component" value="Chromosome"/>
</dbReference>
<feature type="transmembrane region" description="Helical" evidence="5">
    <location>
        <begin position="103"/>
        <end position="125"/>
    </location>
</feature>
<feature type="transmembrane region" description="Helical" evidence="5">
    <location>
        <begin position="164"/>
        <end position="188"/>
    </location>
</feature>
<dbReference type="KEGG" id="ahb:bsdtb5_09270"/>
<feature type="transmembrane region" description="Helical" evidence="5">
    <location>
        <begin position="33"/>
        <end position="52"/>
    </location>
</feature>
<feature type="domain" description="Yip1" evidence="6">
    <location>
        <begin position="11"/>
        <end position="180"/>
    </location>
</feature>
<evidence type="ECO:0000313" key="8">
    <source>
        <dbReference type="Proteomes" id="UP000595897"/>
    </source>
</evidence>
<dbReference type="AlphaFoldDB" id="A0A7R7IBH9"/>
<feature type="transmembrane region" description="Helical" evidence="5">
    <location>
        <begin position="72"/>
        <end position="91"/>
    </location>
</feature>
<name>A0A7R7IBH9_9FIRM</name>